<keyword evidence="1" id="KW-0812">Transmembrane</keyword>
<gene>
    <name evidence="2" type="ORF">HPP92_016560</name>
</gene>
<keyword evidence="1" id="KW-1133">Transmembrane helix</keyword>
<keyword evidence="3" id="KW-1185">Reference proteome</keyword>
<evidence type="ECO:0000256" key="1">
    <source>
        <dbReference type="SAM" id="Phobius"/>
    </source>
</evidence>
<protein>
    <submittedName>
        <fullName evidence="2">Uncharacterized protein</fullName>
    </submittedName>
</protein>
<comment type="caution">
    <text evidence="2">The sequence shown here is derived from an EMBL/GenBank/DDBJ whole genome shotgun (WGS) entry which is preliminary data.</text>
</comment>
<feature type="transmembrane region" description="Helical" evidence="1">
    <location>
        <begin position="81"/>
        <end position="99"/>
    </location>
</feature>
<evidence type="ECO:0000313" key="3">
    <source>
        <dbReference type="Proteomes" id="UP000636800"/>
    </source>
</evidence>
<organism evidence="2 3">
    <name type="scientific">Vanilla planifolia</name>
    <name type="common">Vanilla</name>
    <dbReference type="NCBI Taxonomy" id="51239"/>
    <lineage>
        <taxon>Eukaryota</taxon>
        <taxon>Viridiplantae</taxon>
        <taxon>Streptophyta</taxon>
        <taxon>Embryophyta</taxon>
        <taxon>Tracheophyta</taxon>
        <taxon>Spermatophyta</taxon>
        <taxon>Magnoliopsida</taxon>
        <taxon>Liliopsida</taxon>
        <taxon>Asparagales</taxon>
        <taxon>Orchidaceae</taxon>
        <taxon>Vanilloideae</taxon>
        <taxon>Vanilleae</taxon>
        <taxon>Vanilla</taxon>
    </lineage>
</organism>
<dbReference type="Proteomes" id="UP000636800">
    <property type="component" value="Unassembled WGS sequence"/>
</dbReference>
<evidence type="ECO:0000313" key="2">
    <source>
        <dbReference type="EMBL" id="KAG0469860.1"/>
    </source>
</evidence>
<reference evidence="2 3" key="1">
    <citation type="journal article" date="2020" name="Nat. Food">
        <title>A phased Vanilla planifolia genome enables genetic improvement of flavour and production.</title>
        <authorList>
            <person name="Hasing T."/>
            <person name="Tang H."/>
            <person name="Brym M."/>
            <person name="Khazi F."/>
            <person name="Huang T."/>
            <person name="Chambers A.H."/>
        </authorList>
    </citation>
    <scope>NUCLEOTIDE SEQUENCE [LARGE SCALE GENOMIC DNA]</scope>
    <source>
        <tissue evidence="2">Leaf</tissue>
    </source>
</reference>
<dbReference type="EMBL" id="JADCNL010000008">
    <property type="protein sequence ID" value="KAG0469860.1"/>
    <property type="molecule type" value="Genomic_DNA"/>
</dbReference>
<sequence>MKEDGTIKREKEWRKNRIKKKEKWDGPMNIVNQSVSSICPWKHNHNQVISSFFSFSLFPQSFGHFLRHCQTLYPNIKTRTLAVLVIQWNLHAIIAHIFLEHNNHYSF</sequence>
<dbReference type="AlphaFoldDB" id="A0A835QFX1"/>
<proteinExistence type="predicted"/>
<accession>A0A835QFX1</accession>
<name>A0A835QFX1_VANPL</name>
<dbReference type="OrthoDB" id="1931998at2759"/>
<keyword evidence="1" id="KW-0472">Membrane</keyword>